<accession>A0ABD3CLJ9</accession>
<dbReference type="AlphaFoldDB" id="A0ABD3CLJ9"/>
<dbReference type="EMBL" id="JAVIJP010000032">
    <property type="protein sequence ID" value="KAL3630337.1"/>
    <property type="molecule type" value="Genomic_DNA"/>
</dbReference>
<reference evidence="2" key="1">
    <citation type="journal article" date="2024" name="IScience">
        <title>Strigolactones Initiate the Formation of Haustorium-like Structures in Castilleja.</title>
        <authorList>
            <person name="Buerger M."/>
            <person name="Peterson D."/>
            <person name="Chory J."/>
        </authorList>
    </citation>
    <scope>NUCLEOTIDE SEQUENCE [LARGE SCALE GENOMIC DNA]</scope>
</reference>
<name>A0ABD3CLJ9_9LAMI</name>
<proteinExistence type="predicted"/>
<keyword evidence="2" id="KW-1185">Reference proteome</keyword>
<dbReference type="Proteomes" id="UP001632038">
    <property type="component" value="Unassembled WGS sequence"/>
</dbReference>
<protein>
    <submittedName>
        <fullName evidence="1">Uncharacterized protein</fullName>
    </submittedName>
</protein>
<gene>
    <name evidence="1" type="ORF">CASFOL_023321</name>
</gene>
<organism evidence="1 2">
    <name type="scientific">Castilleja foliolosa</name>
    <dbReference type="NCBI Taxonomy" id="1961234"/>
    <lineage>
        <taxon>Eukaryota</taxon>
        <taxon>Viridiplantae</taxon>
        <taxon>Streptophyta</taxon>
        <taxon>Embryophyta</taxon>
        <taxon>Tracheophyta</taxon>
        <taxon>Spermatophyta</taxon>
        <taxon>Magnoliopsida</taxon>
        <taxon>eudicotyledons</taxon>
        <taxon>Gunneridae</taxon>
        <taxon>Pentapetalae</taxon>
        <taxon>asterids</taxon>
        <taxon>lamiids</taxon>
        <taxon>Lamiales</taxon>
        <taxon>Orobanchaceae</taxon>
        <taxon>Pedicularideae</taxon>
        <taxon>Castillejinae</taxon>
        <taxon>Castilleja</taxon>
    </lineage>
</organism>
<comment type="caution">
    <text evidence="1">The sequence shown here is derived from an EMBL/GenBank/DDBJ whole genome shotgun (WGS) entry which is preliminary data.</text>
</comment>
<evidence type="ECO:0000313" key="2">
    <source>
        <dbReference type="Proteomes" id="UP001632038"/>
    </source>
</evidence>
<evidence type="ECO:0000313" key="1">
    <source>
        <dbReference type="EMBL" id="KAL3630337.1"/>
    </source>
</evidence>
<sequence length="113" mass="13248">MANKEMMSKDEMDQCISTKNEVAQESCFVTKTNESNNAFDHFECYPFVETPLMFQFGNHEYGKQLFADAYKEIMYHKRHKASYSSPNKYSADDVYSLSTITDMMKLFVKDNLF</sequence>